<comment type="caution">
    <text evidence="1">The sequence shown here is derived from an EMBL/GenBank/DDBJ whole genome shotgun (WGS) entry which is preliminary data.</text>
</comment>
<protein>
    <submittedName>
        <fullName evidence="1">Uncharacterized protein</fullName>
    </submittedName>
</protein>
<name>A0A2B7ZBG1_9EURO</name>
<evidence type="ECO:0000313" key="2">
    <source>
        <dbReference type="Proteomes" id="UP000226031"/>
    </source>
</evidence>
<keyword evidence="2" id="KW-1185">Reference proteome</keyword>
<dbReference type="STRING" id="73230.A0A2B7ZBG1"/>
<evidence type="ECO:0000313" key="1">
    <source>
        <dbReference type="EMBL" id="PGH30721.1"/>
    </source>
</evidence>
<dbReference type="EMBL" id="PDND01000159">
    <property type="protein sequence ID" value="PGH30721.1"/>
    <property type="molecule type" value="Genomic_DNA"/>
</dbReference>
<reference evidence="1 2" key="1">
    <citation type="submission" date="2017-10" db="EMBL/GenBank/DDBJ databases">
        <title>Comparative genomics in systemic dimorphic fungi from Ajellomycetaceae.</title>
        <authorList>
            <person name="Munoz J.F."/>
            <person name="Mcewen J.G."/>
            <person name="Clay O.K."/>
            <person name="Cuomo C.A."/>
        </authorList>
    </citation>
    <scope>NUCLEOTIDE SEQUENCE [LARGE SCALE GENOMIC DNA]</scope>
    <source>
        <strain evidence="1 2">UAMH4076</strain>
    </source>
</reference>
<organism evidence="1 2">
    <name type="scientific">[Emmonsia] crescens</name>
    <dbReference type="NCBI Taxonomy" id="73230"/>
    <lineage>
        <taxon>Eukaryota</taxon>
        <taxon>Fungi</taxon>
        <taxon>Dikarya</taxon>
        <taxon>Ascomycota</taxon>
        <taxon>Pezizomycotina</taxon>
        <taxon>Eurotiomycetes</taxon>
        <taxon>Eurotiomycetidae</taxon>
        <taxon>Onygenales</taxon>
        <taxon>Ajellomycetaceae</taxon>
        <taxon>Emergomyces</taxon>
    </lineage>
</organism>
<gene>
    <name evidence="1" type="ORF">GX50_06534</name>
</gene>
<proteinExistence type="predicted"/>
<sequence>MQATRYGTHDKGLISCHSGHWQSTLFGREPTQVWSDHADLQLERRDAAHTVNNFRPEIAFLQSSSTLNSSPNRRPGDLEVSWKWRAHWVTALSPEDHRECKQVLSQVNFYMKQQQRTIWLHLDGH</sequence>
<dbReference type="AlphaFoldDB" id="A0A2B7ZBG1"/>
<dbReference type="Proteomes" id="UP000226031">
    <property type="component" value="Unassembled WGS sequence"/>
</dbReference>
<accession>A0A2B7ZBG1</accession>